<gene>
    <name evidence="2" type="ORF">BDV95DRAFT_591433</name>
</gene>
<accession>A0A7C8MDW6</accession>
<dbReference type="InterPro" id="IPR012677">
    <property type="entry name" value="Nucleotide-bd_a/b_plait_sf"/>
</dbReference>
<keyword evidence="3" id="KW-1185">Reference proteome</keyword>
<sequence>MLSTDGTSALILIHGSRFGVEKASRLIEKLDPKCLGTQRPRPKKASASTLRKRDNRGTAYILYEEINDAERSLAKMHDVQLDGARIQVSIVLPRRCFSRSPPVLRRGGPHNRGYDSFRGGYDSFRGGRPGGGPPGAYRPPPIVIKKPDGEVVDFNMKNAFARATAHRTPAIVTTPTPPPRAPSAAGSGKHPEA</sequence>
<protein>
    <recommendedName>
        <fullName evidence="4">RRM domain-containing protein</fullName>
    </recommendedName>
</protein>
<organism evidence="2 3">
    <name type="scientific">Massariosphaeria phaeospora</name>
    <dbReference type="NCBI Taxonomy" id="100035"/>
    <lineage>
        <taxon>Eukaryota</taxon>
        <taxon>Fungi</taxon>
        <taxon>Dikarya</taxon>
        <taxon>Ascomycota</taxon>
        <taxon>Pezizomycotina</taxon>
        <taxon>Dothideomycetes</taxon>
        <taxon>Pleosporomycetidae</taxon>
        <taxon>Pleosporales</taxon>
        <taxon>Pleosporales incertae sedis</taxon>
        <taxon>Massariosphaeria</taxon>
    </lineage>
</organism>
<evidence type="ECO:0008006" key="4">
    <source>
        <dbReference type="Google" id="ProtNLM"/>
    </source>
</evidence>
<dbReference type="GO" id="GO:0003676">
    <property type="term" value="F:nucleic acid binding"/>
    <property type="evidence" value="ECO:0007669"/>
    <property type="project" value="InterPro"/>
</dbReference>
<evidence type="ECO:0000256" key="1">
    <source>
        <dbReference type="SAM" id="MobiDB-lite"/>
    </source>
</evidence>
<proteinExistence type="predicted"/>
<feature type="region of interest" description="Disordered" evidence="1">
    <location>
        <begin position="165"/>
        <end position="193"/>
    </location>
</feature>
<evidence type="ECO:0000313" key="2">
    <source>
        <dbReference type="EMBL" id="KAF2876038.1"/>
    </source>
</evidence>
<dbReference type="InterPro" id="IPR035979">
    <property type="entry name" value="RBD_domain_sf"/>
</dbReference>
<dbReference type="AlphaFoldDB" id="A0A7C8MDW6"/>
<feature type="region of interest" description="Disordered" evidence="1">
    <location>
        <begin position="123"/>
        <end position="142"/>
    </location>
</feature>
<evidence type="ECO:0000313" key="3">
    <source>
        <dbReference type="Proteomes" id="UP000481861"/>
    </source>
</evidence>
<dbReference type="Proteomes" id="UP000481861">
    <property type="component" value="Unassembled WGS sequence"/>
</dbReference>
<dbReference type="OrthoDB" id="252020at2759"/>
<reference evidence="2 3" key="1">
    <citation type="submission" date="2020-01" db="EMBL/GenBank/DDBJ databases">
        <authorList>
            <consortium name="DOE Joint Genome Institute"/>
            <person name="Haridas S."/>
            <person name="Albert R."/>
            <person name="Binder M."/>
            <person name="Bloem J."/>
            <person name="Labutti K."/>
            <person name="Salamov A."/>
            <person name="Andreopoulos B."/>
            <person name="Baker S.E."/>
            <person name="Barry K."/>
            <person name="Bills G."/>
            <person name="Bluhm B.H."/>
            <person name="Cannon C."/>
            <person name="Castanera R."/>
            <person name="Culley D.E."/>
            <person name="Daum C."/>
            <person name="Ezra D."/>
            <person name="Gonzalez J.B."/>
            <person name="Henrissat B."/>
            <person name="Kuo A."/>
            <person name="Liang C."/>
            <person name="Lipzen A."/>
            <person name="Lutzoni F."/>
            <person name="Magnuson J."/>
            <person name="Mondo S."/>
            <person name="Nolan M."/>
            <person name="Ohm R."/>
            <person name="Pangilinan J."/>
            <person name="Park H.-J.H."/>
            <person name="Ramirez L."/>
            <person name="Alfaro M."/>
            <person name="Sun H."/>
            <person name="Tritt A."/>
            <person name="Yoshinaga Y."/>
            <person name="Zwiers L.-H.L."/>
            <person name="Turgeon B.G."/>
            <person name="Goodwin S.B."/>
            <person name="Spatafora J.W."/>
            <person name="Crous P.W."/>
            <person name="Grigoriev I.V."/>
        </authorList>
    </citation>
    <scope>NUCLEOTIDE SEQUENCE [LARGE SCALE GENOMIC DNA]</scope>
    <source>
        <strain evidence="2 3">CBS 611.86</strain>
    </source>
</reference>
<comment type="caution">
    <text evidence="2">The sequence shown here is derived from an EMBL/GenBank/DDBJ whole genome shotgun (WGS) entry which is preliminary data.</text>
</comment>
<dbReference type="Gene3D" id="3.30.70.330">
    <property type="match status" value="1"/>
</dbReference>
<dbReference type="SUPFAM" id="SSF54928">
    <property type="entry name" value="RNA-binding domain, RBD"/>
    <property type="match status" value="1"/>
</dbReference>
<dbReference type="EMBL" id="JAADJZ010000004">
    <property type="protein sequence ID" value="KAF2876038.1"/>
    <property type="molecule type" value="Genomic_DNA"/>
</dbReference>
<name>A0A7C8MDW6_9PLEO</name>